<dbReference type="Pfam" id="PF25084">
    <property type="entry name" value="LbH_EIF2B"/>
    <property type="match status" value="1"/>
</dbReference>
<comment type="similarity">
    <text evidence="2">Belongs to the eIF-2B gamma/epsilon subunits family.</text>
</comment>
<dbReference type="OrthoDB" id="1733332at2759"/>
<dbReference type="SUPFAM" id="SSF53448">
    <property type="entry name" value="Nucleotide-diphospho-sugar transferases"/>
    <property type="match status" value="1"/>
</dbReference>
<evidence type="ECO:0000313" key="12">
    <source>
        <dbReference type="EMBL" id="TIA86115.1"/>
    </source>
</evidence>
<evidence type="ECO:0000256" key="2">
    <source>
        <dbReference type="ARBA" id="ARBA00007878"/>
    </source>
</evidence>
<dbReference type="GO" id="GO:0003743">
    <property type="term" value="F:translation initiation factor activity"/>
    <property type="evidence" value="ECO:0007669"/>
    <property type="project" value="UniProtKB-KW"/>
</dbReference>
<gene>
    <name evidence="12" type="ORF">E3P99_03781</name>
</gene>
<dbReference type="InterPro" id="IPR005835">
    <property type="entry name" value="NTP_transferase_dom"/>
</dbReference>
<evidence type="ECO:0000256" key="5">
    <source>
        <dbReference type="ARBA" id="ARBA00022917"/>
    </source>
</evidence>
<dbReference type="GO" id="GO:0002183">
    <property type="term" value="P:cytoplasmic translational initiation"/>
    <property type="evidence" value="ECO:0007669"/>
    <property type="project" value="TreeGrafter"/>
</dbReference>
<dbReference type="PANTHER" id="PTHR45989:SF1">
    <property type="entry name" value="TRANSLATION INITIATION FACTOR EIF-2B SUBUNIT GAMMA"/>
    <property type="match status" value="1"/>
</dbReference>
<evidence type="ECO:0000259" key="10">
    <source>
        <dbReference type="Pfam" id="PF00483"/>
    </source>
</evidence>
<sequence length="421" mass="46638">MALQFKAIVLCGYGQKLYPLTESTPKPLLTVANKPLISYVVDWCHQSGLSDILVLSPSSFSNQLNPLLRSHGIAYETVDDDKSANWESGDWLRHFSSLITTDFILLPCDIIPPSTLPLSAIVQHHTTSHYNTLITSLCYYNSFDFGTREGPSPCTSIYDKTSLSMITPPTDSFDGMELRSRMLWEFPNLTLSSKLLDAHVYVLRRGVLDLLLERPQIASIREDLLPWLSKWSYQSGLSKKWNHALNIPEDPFSDAIKYSTMQTYASEASTHIPPQQRPRVQCYIHDPKDGVIGRANTLGGYAELNREQLRQHRPQPNVKTVAPGSLTSENVKVGEKSLIKMSIIGRNVDIGKGCKIIGSIIADNVVIKDGAKLDNCIVCTRAKIGERATLTLCDVGGDSDVISDSECCLVPDITSLTLLIS</sequence>
<accession>A0A4T0FFN2</accession>
<comment type="subunit">
    <text evidence="9">Component of the translation initiation factor 2B (eIF2B) complex which is a heterodecamer of two sets of five different subunits: alpha, beta, gamma, delta and epsilon. Subunits alpha, beta and delta comprise a regulatory subcomplex and subunits epsilon and gamma comprise a catalytic subcomplex. Within the complex, the hexameric regulatory complex resides at the center, with the two heterodimeric catalytic subcomplexes bound on opposite sides.</text>
</comment>
<evidence type="ECO:0000256" key="3">
    <source>
        <dbReference type="ARBA" id="ARBA00022490"/>
    </source>
</evidence>
<evidence type="ECO:0000256" key="9">
    <source>
        <dbReference type="ARBA" id="ARBA00046432"/>
    </source>
</evidence>
<evidence type="ECO:0000256" key="6">
    <source>
        <dbReference type="ARBA" id="ARBA00044196"/>
    </source>
</evidence>
<protein>
    <recommendedName>
        <fullName evidence="6">Translation initiation factor eIF2B subunit gamma</fullName>
    </recommendedName>
    <alternativeName>
        <fullName evidence="7">eIF2B GDP-GTP exchange factor subunit gamma</fullName>
    </alternativeName>
</protein>
<keyword evidence="4" id="KW-0396">Initiation factor</keyword>
<evidence type="ECO:0000256" key="7">
    <source>
        <dbReference type="ARBA" id="ARBA00044229"/>
    </source>
</evidence>
<reference evidence="12 13" key="1">
    <citation type="submission" date="2019-03" db="EMBL/GenBank/DDBJ databases">
        <title>Sequencing 23 genomes of Wallemia ichthyophaga.</title>
        <authorList>
            <person name="Gostincar C."/>
        </authorList>
    </citation>
    <scope>NUCLEOTIDE SEQUENCE [LARGE SCALE GENOMIC DNA]</scope>
    <source>
        <strain evidence="12 13">EXF-5753</strain>
    </source>
</reference>
<dbReference type="InterPro" id="IPR029044">
    <property type="entry name" value="Nucleotide-diphossugar_trans"/>
</dbReference>
<organism evidence="12 13">
    <name type="scientific">Wallemia hederae</name>
    <dbReference type="NCBI Taxonomy" id="1540922"/>
    <lineage>
        <taxon>Eukaryota</taxon>
        <taxon>Fungi</taxon>
        <taxon>Dikarya</taxon>
        <taxon>Basidiomycota</taxon>
        <taxon>Wallemiomycotina</taxon>
        <taxon>Wallemiomycetes</taxon>
        <taxon>Wallemiales</taxon>
        <taxon>Wallemiaceae</taxon>
        <taxon>Wallemia</taxon>
    </lineage>
</organism>
<dbReference type="AlphaFoldDB" id="A0A4T0FFN2"/>
<evidence type="ECO:0000259" key="11">
    <source>
        <dbReference type="Pfam" id="PF25084"/>
    </source>
</evidence>
<evidence type="ECO:0000256" key="8">
    <source>
        <dbReference type="ARBA" id="ARBA00045373"/>
    </source>
</evidence>
<dbReference type="InterPro" id="IPR051960">
    <property type="entry name" value="eIF2B_gamma"/>
</dbReference>
<name>A0A4T0FFN2_9BASI</name>
<dbReference type="InterPro" id="IPR056764">
    <property type="entry name" value="LbH_EIF2B3/5"/>
</dbReference>
<proteinExistence type="inferred from homology"/>
<dbReference type="EMBL" id="SPNW01000088">
    <property type="protein sequence ID" value="TIA86115.1"/>
    <property type="molecule type" value="Genomic_DNA"/>
</dbReference>
<feature type="domain" description="Nucleotidyl transferase" evidence="10">
    <location>
        <begin position="7"/>
        <end position="71"/>
    </location>
</feature>
<dbReference type="GO" id="GO:0005829">
    <property type="term" value="C:cytosol"/>
    <property type="evidence" value="ECO:0007669"/>
    <property type="project" value="UniProtKB-SubCell"/>
</dbReference>
<dbReference type="Gene3D" id="3.90.550.10">
    <property type="entry name" value="Spore Coat Polysaccharide Biosynthesis Protein SpsA, Chain A"/>
    <property type="match status" value="1"/>
</dbReference>
<comment type="function">
    <text evidence="8">Acts as a component of the translation initiation factor 2B (eIF2B) complex, which catalyzes the exchange of GDP for GTP on the eukaryotic initiation factor 2 (eIF2) complex gamma subunit. Its guanine nucleotide exchange factor activity is repressed when bound to eIF2 complex phosphorylated on the alpha subunit, thereby limiting the amount of methionyl-initiator methionine tRNA available to the ribosome and consequently global translation is repressed.</text>
</comment>
<dbReference type="GO" id="GO:0005851">
    <property type="term" value="C:eukaryotic translation initiation factor 2B complex"/>
    <property type="evidence" value="ECO:0007669"/>
    <property type="project" value="TreeGrafter"/>
</dbReference>
<keyword evidence="13" id="KW-1185">Reference proteome</keyword>
<evidence type="ECO:0000256" key="1">
    <source>
        <dbReference type="ARBA" id="ARBA00004514"/>
    </source>
</evidence>
<dbReference type="Gene3D" id="2.160.10.10">
    <property type="entry name" value="Hexapeptide repeat proteins"/>
    <property type="match status" value="1"/>
</dbReference>
<feature type="domain" description="EIF2B subunit epsilon/gamma LbH" evidence="11">
    <location>
        <begin position="325"/>
        <end position="391"/>
    </location>
</feature>
<keyword evidence="3" id="KW-0963">Cytoplasm</keyword>
<dbReference type="Pfam" id="PF00483">
    <property type="entry name" value="NTP_transferase"/>
    <property type="match status" value="1"/>
</dbReference>
<dbReference type="Proteomes" id="UP000310189">
    <property type="component" value="Unassembled WGS sequence"/>
</dbReference>
<evidence type="ECO:0000256" key="4">
    <source>
        <dbReference type="ARBA" id="ARBA00022540"/>
    </source>
</evidence>
<comment type="caution">
    <text evidence="12">The sequence shown here is derived from an EMBL/GenBank/DDBJ whole genome shotgun (WGS) entry which is preliminary data.</text>
</comment>
<evidence type="ECO:0000313" key="13">
    <source>
        <dbReference type="Proteomes" id="UP000310189"/>
    </source>
</evidence>
<keyword evidence="5" id="KW-0648">Protein biosynthesis</keyword>
<dbReference type="PANTHER" id="PTHR45989">
    <property type="entry name" value="TRANSLATION INITIATION FACTOR EIF-2B SUBUNIT GAMMA"/>
    <property type="match status" value="1"/>
</dbReference>
<dbReference type="GO" id="GO:0005085">
    <property type="term" value="F:guanyl-nucleotide exchange factor activity"/>
    <property type="evidence" value="ECO:0007669"/>
    <property type="project" value="TreeGrafter"/>
</dbReference>
<comment type="subcellular location">
    <subcellularLocation>
        <location evidence="1">Cytoplasm</location>
        <location evidence="1">Cytosol</location>
    </subcellularLocation>
</comment>
<dbReference type="CDD" id="cd04652">
    <property type="entry name" value="LbH_eIF2B_gamma_C"/>
    <property type="match status" value="1"/>
</dbReference>